<organism evidence="1">
    <name type="scientific">Arundo donax</name>
    <name type="common">Giant reed</name>
    <name type="synonym">Donax arundinaceus</name>
    <dbReference type="NCBI Taxonomy" id="35708"/>
    <lineage>
        <taxon>Eukaryota</taxon>
        <taxon>Viridiplantae</taxon>
        <taxon>Streptophyta</taxon>
        <taxon>Embryophyta</taxon>
        <taxon>Tracheophyta</taxon>
        <taxon>Spermatophyta</taxon>
        <taxon>Magnoliopsida</taxon>
        <taxon>Liliopsida</taxon>
        <taxon>Poales</taxon>
        <taxon>Poaceae</taxon>
        <taxon>PACMAD clade</taxon>
        <taxon>Arundinoideae</taxon>
        <taxon>Arundineae</taxon>
        <taxon>Arundo</taxon>
    </lineage>
</organism>
<name>A0A0A9EDB7_ARUDO</name>
<reference evidence="1" key="2">
    <citation type="journal article" date="2015" name="Data Brief">
        <title>Shoot transcriptome of the giant reed, Arundo donax.</title>
        <authorList>
            <person name="Barrero R.A."/>
            <person name="Guerrero F.D."/>
            <person name="Moolhuijzen P."/>
            <person name="Goolsby J.A."/>
            <person name="Tidwell J."/>
            <person name="Bellgard S.E."/>
            <person name="Bellgard M.I."/>
        </authorList>
    </citation>
    <scope>NUCLEOTIDE SEQUENCE</scope>
    <source>
        <tissue evidence="1">Shoot tissue taken approximately 20 cm above the soil surface</tissue>
    </source>
</reference>
<protein>
    <submittedName>
        <fullName evidence="1">Similar to Os02g0672700</fullName>
    </submittedName>
</protein>
<sequence length="60" mass="6565">MVITRSLTCLKGISTLKTEEAQGKIASSKISPPSMDTRTLFWNTCIMSSLARQLIEFASA</sequence>
<accession>A0A0A9EDB7</accession>
<dbReference type="AlphaFoldDB" id="A0A0A9EDB7"/>
<dbReference type="EMBL" id="GBRH01200892">
    <property type="protein sequence ID" value="JAD97003.1"/>
    <property type="molecule type" value="Transcribed_RNA"/>
</dbReference>
<evidence type="ECO:0000313" key="1">
    <source>
        <dbReference type="EMBL" id="JAD97003.1"/>
    </source>
</evidence>
<reference evidence="1" key="1">
    <citation type="submission" date="2014-09" db="EMBL/GenBank/DDBJ databases">
        <authorList>
            <person name="Magalhaes I.L.F."/>
            <person name="Oliveira U."/>
            <person name="Santos F.R."/>
            <person name="Vidigal T.H.D.A."/>
            <person name="Brescovit A.D."/>
            <person name="Santos A.J."/>
        </authorList>
    </citation>
    <scope>NUCLEOTIDE SEQUENCE</scope>
    <source>
        <tissue evidence="1">Shoot tissue taken approximately 20 cm above the soil surface</tissue>
    </source>
</reference>
<proteinExistence type="predicted"/>